<feature type="compositionally biased region" description="Polar residues" evidence="2">
    <location>
        <begin position="887"/>
        <end position="900"/>
    </location>
</feature>
<name>A0A0X3PBT7_SCHSO</name>
<feature type="region of interest" description="Disordered" evidence="2">
    <location>
        <begin position="319"/>
        <end position="344"/>
    </location>
</feature>
<feature type="domain" description="Actin interacting protein 3-like C-terminal" evidence="3">
    <location>
        <begin position="503"/>
        <end position="771"/>
    </location>
</feature>
<feature type="compositionally biased region" description="Polar residues" evidence="2">
    <location>
        <begin position="817"/>
        <end position="830"/>
    </location>
</feature>
<dbReference type="EMBL" id="GEEE01005115">
    <property type="protein sequence ID" value="JAP58110.1"/>
    <property type="molecule type" value="Transcribed_RNA"/>
</dbReference>
<feature type="compositionally biased region" description="Low complexity" evidence="2">
    <location>
        <begin position="974"/>
        <end position="991"/>
    </location>
</feature>
<feature type="region of interest" description="Disordered" evidence="2">
    <location>
        <begin position="1026"/>
        <end position="1053"/>
    </location>
</feature>
<dbReference type="EMBL" id="GEEE01018579">
    <property type="protein sequence ID" value="JAP44646.1"/>
    <property type="molecule type" value="Transcribed_RNA"/>
</dbReference>
<feature type="compositionally biased region" description="Basic and acidic residues" evidence="2">
    <location>
        <begin position="838"/>
        <end position="849"/>
    </location>
</feature>
<evidence type="ECO:0000313" key="4">
    <source>
        <dbReference type="EMBL" id="JAP44646.1"/>
    </source>
</evidence>
<sequence>MSAQSSLIDLGAATNANQTSALSPKAMSLVPKSLVEKRSSVNGGLVKNNVPPFGHGTLPGTAYTAMTTSTLSGSASKNFNNTSLPHHSCPRQPGLGNGSAHGVMSLHRIQRSGIITNIPSNNNLSGGKITQFVPQTPSNAGGGGGSVSSNSSRPPPIYTAAVIQDTGSELMTSPQAHRSAEPQIAHYATIRRQDAGSGCSGGVTGSGGGGFPKPSGQANAFTLIAYQTQGAQTGTDAHKQQQTPTVLYAIPANQSLQHHHAHQLHQHVIQTSTGPMIVHSAQLASLQRQQGIAAGLISQPPGQAQGKIVGVVQAAPLTTPSTNSTPPPTACEGTLGQRPLSGVTAKSTGRVGELVCTCPPELHQALAEQQQRQQNQQNALLLSRSSQLPDAATAFPQPIPAQSEQKSYPSSFLVTDCAPCQAEREATLLSNGAKLDQTQPFAWGNKTVNEGCTDTCLPCRNQNSDAESQVNYLVALFQALKASGVHDDSFSSALCRLGITTGEKDDQRRLLTQLKKEIEDIRSSLSDVKQKCYGVRNFIVQETQAFERQLVVHLRRYDKKKGLCLVQPFFDSRMQRVRADRQALDNALAAYQTTWSSLIGQLADLEGVIEETGNDVLRGRCRITLPVVSALEERLHLAISAIEFCCENDPLLRKSVWQQAENEWNSAEHETRTLEKQLDQLSDLKERSSKLNGTISTLKRLAKVNANTRNSEQHLQRLHSLGGVLNPGAANSGSVERKRLLSTIKLLQPDHEERMRSMEIQDALRERRKRVFRDPPVIRAPAKALLLNGIHISPIWSDDPRTKRPGHPGNSEHKTDISTQASGVHTTSAGPRQRTKQAKAEDSIRHTPDDSFDSGDAGEPNTTANLPPPLRTPCILPANCVDHLPQESSTVNSQAPTTKVTPGLLKRSGMKSKGGLNVTFNTRVKVDDGSQEVQLNCILDDDQPESVQEVIPRGGRLIDTRQQDFRKCGEAGGESSSPTKTATSAAEASWETSEESRTVDVTIEGIIATSSPQKSQDTRLFSRLAPELPPHSELPPPPPSRLSSKLVPSVGHKPDNVSVNVNTLLKYENMDSLLATLDSQNIQMSSVHPSHPDNERRSTE</sequence>
<feature type="region of interest" description="Disordered" evidence="2">
    <location>
        <begin position="133"/>
        <end position="157"/>
    </location>
</feature>
<proteinExistence type="predicted"/>
<feature type="region of interest" description="Disordered" evidence="2">
    <location>
        <begin position="887"/>
        <end position="908"/>
    </location>
</feature>
<feature type="compositionally biased region" description="Gly residues" evidence="2">
    <location>
        <begin position="198"/>
        <end position="211"/>
    </location>
</feature>
<feature type="region of interest" description="Disordered" evidence="2">
    <location>
        <begin position="192"/>
        <end position="215"/>
    </location>
</feature>
<feature type="coiled-coil region" evidence="1">
    <location>
        <begin position="667"/>
        <end position="694"/>
    </location>
</feature>
<reference evidence="4" key="1">
    <citation type="submission" date="2016-01" db="EMBL/GenBank/DDBJ databases">
        <title>Reference transcriptome for the parasite Schistocephalus solidus: insights into the molecular evolution of parasitism.</title>
        <authorList>
            <person name="Hebert F.O."/>
            <person name="Grambauer S."/>
            <person name="Barber I."/>
            <person name="Landry C.R."/>
            <person name="Aubin-Horth N."/>
        </authorList>
    </citation>
    <scope>NUCLEOTIDE SEQUENCE</scope>
</reference>
<dbReference type="InterPro" id="IPR022782">
    <property type="entry name" value="AIP3-like_C"/>
</dbReference>
<feature type="region of interest" description="Disordered" evidence="2">
    <location>
        <begin position="967"/>
        <end position="997"/>
    </location>
</feature>
<gene>
    <name evidence="4" type="ORF">TR143649</name>
</gene>
<feature type="region of interest" description="Disordered" evidence="2">
    <location>
        <begin position="794"/>
        <end position="870"/>
    </location>
</feature>
<dbReference type="AlphaFoldDB" id="A0A0X3PBT7"/>
<dbReference type="Gene3D" id="1.20.58.1540">
    <property type="entry name" value="Actin interacting protein 3, C-terminal domain"/>
    <property type="match status" value="1"/>
</dbReference>
<accession>A0A0X3PBT7</accession>
<feature type="coiled-coil region" evidence="1">
    <location>
        <begin position="504"/>
        <end position="531"/>
    </location>
</feature>
<evidence type="ECO:0000256" key="1">
    <source>
        <dbReference type="SAM" id="Coils"/>
    </source>
</evidence>
<dbReference type="Pfam" id="PF03915">
    <property type="entry name" value="AIP3"/>
    <property type="match status" value="1"/>
</dbReference>
<keyword evidence="1" id="KW-0175">Coiled coil</keyword>
<feature type="compositionally biased region" description="Basic and acidic residues" evidence="2">
    <location>
        <begin position="1090"/>
        <end position="1100"/>
    </location>
</feature>
<protein>
    <recommendedName>
        <fullName evidence="3">Actin interacting protein 3-like C-terminal domain-containing protein</fullName>
    </recommendedName>
</protein>
<evidence type="ECO:0000256" key="2">
    <source>
        <dbReference type="SAM" id="MobiDB-lite"/>
    </source>
</evidence>
<feature type="region of interest" description="Disordered" evidence="2">
    <location>
        <begin position="1081"/>
        <end position="1100"/>
    </location>
</feature>
<evidence type="ECO:0000259" key="3">
    <source>
        <dbReference type="Pfam" id="PF03915"/>
    </source>
</evidence>
<organism evidence="4">
    <name type="scientific">Schistocephalus solidus</name>
    <name type="common">Tapeworm</name>
    <dbReference type="NCBI Taxonomy" id="70667"/>
    <lineage>
        <taxon>Eukaryota</taxon>
        <taxon>Metazoa</taxon>
        <taxon>Spiralia</taxon>
        <taxon>Lophotrochozoa</taxon>
        <taxon>Platyhelminthes</taxon>
        <taxon>Cestoda</taxon>
        <taxon>Eucestoda</taxon>
        <taxon>Diphyllobothriidea</taxon>
        <taxon>Diphyllobothriidae</taxon>
        <taxon>Schistocephalus</taxon>
    </lineage>
</organism>
<feature type="compositionally biased region" description="Pro residues" evidence="2">
    <location>
        <begin position="1027"/>
        <end position="1040"/>
    </location>
</feature>